<evidence type="ECO:0000313" key="1">
    <source>
        <dbReference type="EMBL" id="MPC13319.1"/>
    </source>
</evidence>
<dbReference type="Proteomes" id="UP000324222">
    <property type="component" value="Unassembled WGS sequence"/>
</dbReference>
<proteinExistence type="predicted"/>
<dbReference type="EMBL" id="VSRR010000273">
    <property type="protein sequence ID" value="MPC13319.1"/>
    <property type="molecule type" value="Genomic_DNA"/>
</dbReference>
<reference evidence="1 2" key="1">
    <citation type="submission" date="2019-05" db="EMBL/GenBank/DDBJ databases">
        <title>Another draft genome of Portunus trituberculatus and its Hox gene families provides insights of decapod evolution.</title>
        <authorList>
            <person name="Jeong J.-H."/>
            <person name="Song I."/>
            <person name="Kim S."/>
            <person name="Choi T."/>
            <person name="Kim D."/>
            <person name="Ryu S."/>
            <person name="Kim W."/>
        </authorList>
    </citation>
    <scope>NUCLEOTIDE SEQUENCE [LARGE SCALE GENOMIC DNA]</scope>
    <source>
        <tissue evidence="1">Muscle</tissue>
    </source>
</reference>
<name>A0A5B7CV86_PORTR</name>
<protein>
    <submittedName>
        <fullName evidence="1">Uncharacterized protein</fullName>
    </submittedName>
</protein>
<keyword evidence="2" id="KW-1185">Reference proteome</keyword>
<evidence type="ECO:0000313" key="2">
    <source>
        <dbReference type="Proteomes" id="UP000324222"/>
    </source>
</evidence>
<sequence>MEHLPAVEWKHQYPGAAWMEFGYGRGRPALTGRLPPAGLQLPLLLCRLTAQEDPEAVASYADFCCEVHGNRLTKVLMLTLVLSSAFISDLTGVLRISGVALLVSWATLRKWLTHQLLDAHAHQILPVTKWCGFGRFLNRASVLCIGVEEAVETFLLVSLVADKRFRVVQVLVFDLLAIAAVVWMADDRVAIEERWCGCGQVLLLAVQFIGGAARAGLLQRDGKQTC</sequence>
<accession>A0A5B7CV86</accession>
<gene>
    <name evidence="1" type="ORF">E2C01_006049</name>
</gene>
<comment type="caution">
    <text evidence="1">The sequence shown here is derived from an EMBL/GenBank/DDBJ whole genome shotgun (WGS) entry which is preliminary data.</text>
</comment>
<organism evidence="1 2">
    <name type="scientific">Portunus trituberculatus</name>
    <name type="common">Swimming crab</name>
    <name type="synonym">Neptunus trituberculatus</name>
    <dbReference type="NCBI Taxonomy" id="210409"/>
    <lineage>
        <taxon>Eukaryota</taxon>
        <taxon>Metazoa</taxon>
        <taxon>Ecdysozoa</taxon>
        <taxon>Arthropoda</taxon>
        <taxon>Crustacea</taxon>
        <taxon>Multicrustacea</taxon>
        <taxon>Malacostraca</taxon>
        <taxon>Eumalacostraca</taxon>
        <taxon>Eucarida</taxon>
        <taxon>Decapoda</taxon>
        <taxon>Pleocyemata</taxon>
        <taxon>Brachyura</taxon>
        <taxon>Eubrachyura</taxon>
        <taxon>Portunoidea</taxon>
        <taxon>Portunidae</taxon>
        <taxon>Portuninae</taxon>
        <taxon>Portunus</taxon>
    </lineage>
</organism>
<dbReference type="AlphaFoldDB" id="A0A5B7CV86"/>